<keyword evidence="8" id="KW-0547">Nucleotide-binding</keyword>
<dbReference type="InterPro" id="IPR013849">
    <property type="entry name" value="DNA_helicase_Holl-junc_RuvA_I"/>
</dbReference>
<comment type="similarity">
    <text evidence="6">Belongs to the RuvA family.</text>
</comment>
<dbReference type="RefSeq" id="WP_066421977.1">
    <property type="nucleotide sequence ID" value="NZ_JTJU01000043.1"/>
</dbReference>
<keyword evidence="8" id="KW-0347">Helicase</keyword>
<gene>
    <name evidence="6" type="primary">ruvA</name>
    <name evidence="8" type="ORF">QV09_07745</name>
</gene>
<keyword evidence="5 6" id="KW-0234">DNA repair</keyword>
<dbReference type="GO" id="GO:0009379">
    <property type="term" value="C:Holliday junction helicase complex"/>
    <property type="evidence" value="ECO:0007669"/>
    <property type="project" value="InterPro"/>
</dbReference>
<evidence type="ECO:0000313" key="8">
    <source>
        <dbReference type="EMBL" id="OBX09490.1"/>
    </source>
</evidence>
<feature type="domain" description="Helix-hairpin-helix DNA-binding motif class 1" evidence="7">
    <location>
        <begin position="108"/>
        <end position="127"/>
    </location>
</feature>
<evidence type="ECO:0000256" key="6">
    <source>
        <dbReference type="HAMAP-Rule" id="MF_00031"/>
    </source>
</evidence>
<dbReference type="GO" id="GO:0000400">
    <property type="term" value="F:four-way junction DNA binding"/>
    <property type="evidence" value="ECO:0007669"/>
    <property type="project" value="UniProtKB-UniRule"/>
</dbReference>
<feature type="region of interest" description="Domain III" evidence="6">
    <location>
        <begin position="157"/>
        <end position="205"/>
    </location>
</feature>
<dbReference type="NCBIfam" id="TIGR00084">
    <property type="entry name" value="ruvA"/>
    <property type="match status" value="1"/>
</dbReference>
<keyword evidence="1 6" id="KW-0963">Cytoplasm</keyword>
<name>A0AB36E1J1_9PAST</name>
<dbReference type="CDD" id="cd14332">
    <property type="entry name" value="UBA_RuvA_C"/>
    <property type="match status" value="1"/>
</dbReference>
<dbReference type="GO" id="GO:0048476">
    <property type="term" value="C:Holliday junction resolvase complex"/>
    <property type="evidence" value="ECO:0007669"/>
    <property type="project" value="UniProtKB-UniRule"/>
</dbReference>
<dbReference type="InterPro" id="IPR036267">
    <property type="entry name" value="RuvA_C_sf"/>
</dbReference>
<dbReference type="HAMAP" id="MF_00031">
    <property type="entry name" value="DNA_HJ_migration_RuvA"/>
    <property type="match status" value="1"/>
</dbReference>
<dbReference type="Proteomes" id="UP000092527">
    <property type="component" value="Unassembled WGS sequence"/>
</dbReference>
<dbReference type="Pfam" id="PF07499">
    <property type="entry name" value="RuvA_C"/>
    <property type="match status" value="1"/>
</dbReference>
<proteinExistence type="inferred from homology"/>
<keyword evidence="8" id="KW-0067">ATP-binding</keyword>
<dbReference type="InterPro" id="IPR003583">
    <property type="entry name" value="Hlx-hairpin-Hlx_DNA-bd_motif"/>
</dbReference>
<dbReference type="GO" id="GO:0005524">
    <property type="term" value="F:ATP binding"/>
    <property type="evidence" value="ECO:0007669"/>
    <property type="project" value="InterPro"/>
</dbReference>
<organism evidence="8 9">
    <name type="scientific">Gallibacterium salpingitidis</name>
    <dbReference type="NCBI Taxonomy" id="505341"/>
    <lineage>
        <taxon>Bacteria</taxon>
        <taxon>Pseudomonadati</taxon>
        <taxon>Pseudomonadota</taxon>
        <taxon>Gammaproteobacteria</taxon>
        <taxon>Pasteurellales</taxon>
        <taxon>Pasteurellaceae</taxon>
        <taxon>Gallibacterium</taxon>
    </lineage>
</organism>
<accession>A0AB36E1J1</accession>
<evidence type="ECO:0000256" key="3">
    <source>
        <dbReference type="ARBA" id="ARBA00023125"/>
    </source>
</evidence>
<dbReference type="SUPFAM" id="SSF46929">
    <property type="entry name" value="DNA helicase RuvA subunit, C-terminal domain"/>
    <property type="match status" value="1"/>
</dbReference>
<comment type="subunit">
    <text evidence="6">Homotetramer. Forms an RuvA(8)-RuvB(12)-Holliday junction (HJ) complex. HJ DNA is sandwiched between 2 RuvA tetramers; dsDNA enters through RuvA and exits via RuvB. An RuvB hexamer assembles on each DNA strand where it exits the tetramer. Each RuvB hexamer is contacted by two RuvA subunits (via domain III) on 2 adjacent RuvB subunits; this complex drives branch migration. In the full resolvosome a probable DNA-RuvA(4)-RuvB(12)-RuvC(2) complex forms which resolves the HJ.</text>
</comment>
<keyword evidence="2 6" id="KW-0227">DNA damage</keyword>
<evidence type="ECO:0000313" key="9">
    <source>
        <dbReference type="Proteomes" id="UP000092527"/>
    </source>
</evidence>
<dbReference type="Gene3D" id="2.40.50.140">
    <property type="entry name" value="Nucleic acid-binding proteins"/>
    <property type="match status" value="1"/>
</dbReference>
<keyword evidence="8" id="KW-0378">Hydrolase</keyword>
<dbReference type="SMART" id="SM00278">
    <property type="entry name" value="HhH1"/>
    <property type="match status" value="2"/>
</dbReference>
<dbReference type="GO" id="GO:0009378">
    <property type="term" value="F:four-way junction helicase activity"/>
    <property type="evidence" value="ECO:0007669"/>
    <property type="project" value="InterPro"/>
</dbReference>
<dbReference type="GO" id="GO:0006310">
    <property type="term" value="P:DNA recombination"/>
    <property type="evidence" value="ECO:0007669"/>
    <property type="project" value="UniProtKB-UniRule"/>
</dbReference>
<sequence>MIGHLRGILLEKSPPEILLDVNGVGYELLLPMTSFYHLPEINMETTLYTHLVVREDAHLLFGFYQKQDRTLFRELIKTNGVGPKLALAILSAMSVSEFAYAIEHEELSKLVKIPGVGKKTAERLLVELKGKFKQYPQEDFFVEKKVGAAMDEPIVMAESSPVDDAISALVALGYKSTEAEKMVKRVAQPDLNSEQLIREALKNAL</sequence>
<dbReference type="GO" id="GO:0005737">
    <property type="term" value="C:cytoplasm"/>
    <property type="evidence" value="ECO:0007669"/>
    <property type="project" value="UniProtKB-SubCell"/>
</dbReference>
<comment type="caution">
    <text evidence="8">The sequence shown here is derived from an EMBL/GenBank/DDBJ whole genome shotgun (WGS) entry which is preliminary data.</text>
</comment>
<keyword evidence="4 6" id="KW-0233">DNA recombination</keyword>
<protein>
    <recommendedName>
        <fullName evidence="6">Holliday junction branch migration complex subunit RuvA</fullName>
    </recommendedName>
</protein>
<dbReference type="EMBL" id="JTJU01000043">
    <property type="protein sequence ID" value="OBX09490.1"/>
    <property type="molecule type" value="Genomic_DNA"/>
</dbReference>
<dbReference type="Pfam" id="PF01330">
    <property type="entry name" value="RuvA_N"/>
    <property type="match status" value="1"/>
</dbReference>
<comment type="caution">
    <text evidence="6">Lacks conserved residue(s) required for the propagation of feature annotation.</text>
</comment>
<comment type="subcellular location">
    <subcellularLocation>
        <location evidence="6">Cytoplasm</location>
    </subcellularLocation>
</comment>
<comment type="function">
    <text evidence="6">The RuvA-RuvB-RuvC complex processes Holliday junction (HJ) DNA during genetic recombination and DNA repair, while the RuvA-RuvB complex plays an important role in the rescue of blocked DNA replication forks via replication fork reversal (RFR). RuvA specifically binds to HJ cruciform DNA, conferring on it an open structure. The RuvB hexamer acts as an ATP-dependent pump, pulling dsDNA into and through the RuvAB complex. HJ branch migration allows RuvC to scan DNA until it finds its consensus sequence, where it cleaves and resolves the cruciform DNA.</text>
</comment>
<comment type="domain">
    <text evidence="6">Has three domains with a flexible linker between the domains II and III and assumes an 'L' shape. Domain III is highly mobile and contacts RuvB.</text>
</comment>
<dbReference type="InterPro" id="IPR012340">
    <property type="entry name" value="NA-bd_OB-fold"/>
</dbReference>
<evidence type="ECO:0000256" key="4">
    <source>
        <dbReference type="ARBA" id="ARBA00023172"/>
    </source>
</evidence>
<evidence type="ECO:0000256" key="5">
    <source>
        <dbReference type="ARBA" id="ARBA00023204"/>
    </source>
</evidence>
<dbReference type="Pfam" id="PF14520">
    <property type="entry name" value="HHH_5"/>
    <property type="match status" value="1"/>
</dbReference>
<evidence type="ECO:0000259" key="7">
    <source>
        <dbReference type="SMART" id="SM00278"/>
    </source>
</evidence>
<evidence type="ECO:0000256" key="1">
    <source>
        <dbReference type="ARBA" id="ARBA00022490"/>
    </source>
</evidence>
<dbReference type="GO" id="GO:0006281">
    <property type="term" value="P:DNA repair"/>
    <property type="evidence" value="ECO:0007669"/>
    <property type="project" value="UniProtKB-UniRule"/>
</dbReference>
<keyword evidence="3 6" id="KW-0238">DNA-binding</keyword>
<evidence type="ECO:0000256" key="2">
    <source>
        <dbReference type="ARBA" id="ARBA00022763"/>
    </source>
</evidence>
<dbReference type="AlphaFoldDB" id="A0AB36E1J1"/>
<dbReference type="SUPFAM" id="SSF50249">
    <property type="entry name" value="Nucleic acid-binding proteins"/>
    <property type="match status" value="1"/>
</dbReference>
<dbReference type="Gene3D" id="1.10.8.10">
    <property type="entry name" value="DNA helicase RuvA subunit, C-terminal domain"/>
    <property type="match status" value="1"/>
</dbReference>
<dbReference type="Gene3D" id="1.10.150.20">
    <property type="entry name" value="5' to 3' exonuclease, C-terminal subdomain"/>
    <property type="match status" value="1"/>
</dbReference>
<reference evidence="8 9" key="1">
    <citation type="submission" date="2014-11" db="EMBL/GenBank/DDBJ databases">
        <title>Pan-genome of Gallibacterium spp.</title>
        <authorList>
            <person name="Kudirkiene E."/>
            <person name="Bojesen A.M."/>
        </authorList>
    </citation>
    <scope>NUCLEOTIDE SEQUENCE [LARGE SCALE GENOMIC DNA]</scope>
    <source>
        <strain evidence="8 9">18469/18</strain>
    </source>
</reference>
<feature type="region of interest" description="Domain I" evidence="6">
    <location>
        <begin position="1"/>
        <end position="64"/>
    </location>
</feature>
<dbReference type="InterPro" id="IPR000085">
    <property type="entry name" value="RuvA"/>
</dbReference>
<feature type="domain" description="Helix-hairpin-helix DNA-binding motif class 1" evidence="7">
    <location>
        <begin position="73"/>
        <end position="92"/>
    </location>
</feature>
<dbReference type="InterPro" id="IPR011114">
    <property type="entry name" value="RuvA_C"/>
</dbReference>
<dbReference type="InterPro" id="IPR010994">
    <property type="entry name" value="RuvA_2-like"/>
</dbReference>
<dbReference type="SUPFAM" id="SSF47781">
    <property type="entry name" value="RuvA domain 2-like"/>
    <property type="match status" value="1"/>
</dbReference>